<evidence type="ECO:0000313" key="2">
    <source>
        <dbReference type="EMBL" id="CAA9257691.1"/>
    </source>
</evidence>
<evidence type="ECO:0000256" key="1">
    <source>
        <dbReference type="SAM" id="MobiDB-lite"/>
    </source>
</evidence>
<accession>A0A6J4IQZ9</accession>
<gene>
    <name evidence="2" type="ORF">AVDCRST_MAG10-2579</name>
</gene>
<proteinExistence type="predicted"/>
<name>A0A6J4IQZ9_9ACTN</name>
<sequence length="59" mass="6341">MGLGRLRSEKPFGELGFSAPRLPDRAATIAVGQASNLNCSGTTGRTRTRRVPRKSSQEP</sequence>
<dbReference type="AlphaFoldDB" id="A0A6J4IQZ9"/>
<dbReference type="EMBL" id="CADCTB010000159">
    <property type="protein sequence ID" value="CAA9257691.1"/>
    <property type="molecule type" value="Genomic_DNA"/>
</dbReference>
<organism evidence="2">
    <name type="scientific">uncultured Acidimicrobiales bacterium</name>
    <dbReference type="NCBI Taxonomy" id="310071"/>
    <lineage>
        <taxon>Bacteria</taxon>
        <taxon>Bacillati</taxon>
        <taxon>Actinomycetota</taxon>
        <taxon>Acidimicrobiia</taxon>
        <taxon>Acidimicrobiales</taxon>
        <taxon>environmental samples</taxon>
    </lineage>
</organism>
<feature type="region of interest" description="Disordered" evidence="1">
    <location>
        <begin position="37"/>
        <end position="59"/>
    </location>
</feature>
<reference evidence="2" key="1">
    <citation type="submission" date="2020-02" db="EMBL/GenBank/DDBJ databases">
        <authorList>
            <person name="Meier V. D."/>
        </authorList>
    </citation>
    <scope>NUCLEOTIDE SEQUENCE</scope>
    <source>
        <strain evidence="2">AVDCRST_MAG10</strain>
    </source>
</reference>
<protein>
    <submittedName>
        <fullName evidence="2">Uncharacterized protein</fullName>
    </submittedName>
</protein>